<feature type="domain" description="HTH tetR-type" evidence="5">
    <location>
        <begin position="15"/>
        <end position="75"/>
    </location>
</feature>
<dbReference type="RefSeq" id="WP_076442060.1">
    <property type="nucleotide sequence ID" value="NZ_FTNI01000038.1"/>
</dbReference>
<dbReference type="Pfam" id="PF14246">
    <property type="entry name" value="TetR_C_7"/>
    <property type="match status" value="1"/>
</dbReference>
<keyword evidence="7" id="KW-1185">Reference proteome</keyword>
<dbReference type="Gene3D" id="1.10.357.10">
    <property type="entry name" value="Tetracycline Repressor, domain 2"/>
    <property type="match status" value="1"/>
</dbReference>
<dbReference type="EMBL" id="FTNI01000038">
    <property type="protein sequence ID" value="SIS20660.1"/>
    <property type="molecule type" value="Genomic_DNA"/>
</dbReference>
<accession>A0A1N7H7I8</accession>
<dbReference type="PANTHER" id="PTHR30055">
    <property type="entry name" value="HTH-TYPE TRANSCRIPTIONAL REGULATOR RUTR"/>
    <property type="match status" value="1"/>
</dbReference>
<evidence type="ECO:0000256" key="3">
    <source>
        <dbReference type="ARBA" id="ARBA00023163"/>
    </source>
</evidence>
<dbReference type="InterPro" id="IPR039536">
    <property type="entry name" value="TetR_C_Proteobacteria"/>
</dbReference>
<organism evidence="6 7">
    <name type="scientific">Microbispora rosea</name>
    <dbReference type="NCBI Taxonomy" id="58117"/>
    <lineage>
        <taxon>Bacteria</taxon>
        <taxon>Bacillati</taxon>
        <taxon>Actinomycetota</taxon>
        <taxon>Actinomycetes</taxon>
        <taxon>Streptosporangiales</taxon>
        <taxon>Streptosporangiaceae</taxon>
        <taxon>Microbispora</taxon>
    </lineage>
</organism>
<dbReference type="InterPro" id="IPR050109">
    <property type="entry name" value="HTH-type_TetR-like_transc_reg"/>
</dbReference>
<dbReference type="STRING" id="58117.SAMN05421833_13841"/>
<reference evidence="7" key="1">
    <citation type="submission" date="2017-01" db="EMBL/GenBank/DDBJ databases">
        <authorList>
            <person name="Varghese N."/>
            <person name="Submissions S."/>
        </authorList>
    </citation>
    <scope>NUCLEOTIDE SEQUENCE [LARGE SCALE GENOMIC DNA]</scope>
    <source>
        <strain evidence="7">ATCC 12950</strain>
    </source>
</reference>
<evidence type="ECO:0000313" key="7">
    <source>
        <dbReference type="Proteomes" id="UP000186096"/>
    </source>
</evidence>
<dbReference type="Pfam" id="PF00440">
    <property type="entry name" value="TetR_N"/>
    <property type="match status" value="1"/>
</dbReference>
<keyword evidence="3" id="KW-0804">Transcription</keyword>
<dbReference type="OrthoDB" id="7186128at2"/>
<evidence type="ECO:0000256" key="4">
    <source>
        <dbReference type="PROSITE-ProRule" id="PRU00335"/>
    </source>
</evidence>
<dbReference type="PANTHER" id="PTHR30055:SF146">
    <property type="entry name" value="HTH-TYPE TRANSCRIPTIONAL DUAL REGULATOR CECR"/>
    <property type="match status" value="1"/>
</dbReference>
<dbReference type="GO" id="GO:0000976">
    <property type="term" value="F:transcription cis-regulatory region binding"/>
    <property type="evidence" value="ECO:0007669"/>
    <property type="project" value="TreeGrafter"/>
</dbReference>
<evidence type="ECO:0000256" key="2">
    <source>
        <dbReference type="ARBA" id="ARBA00023125"/>
    </source>
</evidence>
<evidence type="ECO:0000259" key="5">
    <source>
        <dbReference type="PROSITE" id="PS50977"/>
    </source>
</evidence>
<dbReference type="AlphaFoldDB" id="A0A1N7H7I8"/>
<dbReference type="Proteomes" id="UP000186096">
    <property type="component" value="Unassembled WGS sequence"/>
</dbReference>
<gene>
    <name evidence="6" type="ORF">SAMN05421833_13841</name>
</gene>
<keyword evidence="1" id="KW-0805">Transcription regulation</keyword>
<dbReference type="InterPro" id="IPR023772">
    <property type="entry name" value="DNA-bd_HTH_TetR-type_CS"/>
</dbReference>
<evidence type="ECO:0000313" key="6">
    <source>
        <dbReference type="EMBL" id="SIS20660.1"/>
    </source>
</evidence>
<name>A0A1N7H7I8_9ACTN</name>
<dbReference type="InterPro" id="IPR001647">
    <property type="entry name" value="HTH_TetR"/>
</dbReference>
<dbReference type="InterPro" id="IPR009057">
    <property type="entry name" value="Homeodomain-like_sf"/>
</dbReference>
<evidence type="ECO:0000256" key="1">
    <source>
        <dbReference type="ARBA" id="ARBA00023015"/>
    </source>
</evidence>
<dbReference type="GO" id="GO:0003700">
    <property type="term" value="F:DNA-binding transcription factor activity"/>
    <property type="evidence" value="ECO:0007669"/>
    <property type="project" value="TreeGrafter"/>
</dbReference>
<dbReference type="FunFam" id="1.10.10.60:FF:000141">
    <property type="entry name" value="TetR family transcriptional regulator"/>
    <property type="match status" value="1"/>
</dbReference>
<dbReference type="PROSITE" id="PS01081">
    <property type="entry name" value="HTH_TETR_1"/>
    <property type="match status" value="1"/>
</dbReference>
<dbReference type="PRINTS" id="PR00455">
    <property type="entry name" value="HTHTETR"/>
</dbReference>
<keyword evidence="2 4" id="KW-0238">DNA-binding</keyword>
<sequence>MDGSDRPEGPRRGRPAKDEAITRAARAVFGRDGYARTTTDAIAREAGVSTRTLYKHFGSKERLFSVVLAESAARVADAFAEYVERGLREASGPEERLVAVGRALVAHRVDFPEHFALVQMINTEGPHFPRELLEEWQEAGPLRVRGEVVRRLEELTSEGLLRISDPRRAALHFIALATFEASTRSAEGPLTGEEITDMVAAGVRAFLDGYRSAEG</sequence>
<proteinExistence type="predicted"/>
<protein>
    <submittedName>
        <fullName evidence="6">Transcriptional regulator, TetR family</fullName>
    </submittedName>
</protein>
<dbReference type="GO" id="GO:0045892">
    <property type="term" value="P:negative regulation of DNA-templated transcription"/>
    <property type="evidence" value="ECO:0007669"/>
    <property type="project" value="UniProtKB-ARBA"/>
</dbReference>
<dbReference type="PROSITE" id="PS50977">
    <property type="entry name" value="HTH_TETR_2"/>
    <property type="match status" value="1"/>
</dbReference>
<dbReference type="SUPFAM" id="SSF46689">
    <property type="entry name" value="Homeodomain-like"/>
    <property type="match status" value="1"/>
</dbReference>
<feature type="DNA-binding region" description="H-T-H motif" evidence="4">
    <location>
        <begin position="38"/>
        <end position="57"/>
    </location>
</feature>